<name>A0ABW3H3T5_9SPHN</name>
<feature type="signal peptide" evidence="1">
    <location>
        <begin position="1"/>
        <end position="17"/>
    </location>
</feature>
<evidence type="ECO:0000313" key="2">
    <source>
        <dbReference type="EMBL" id="MFD0945527.1"/>
    </source>
</evidence>
<dbReference type="Proteomes" id="UP001596977">
    <property type="component" value="Unassembled WGS sequence"/>
</dbReference>
<proteinExistence type="predicted"/>
<dbReference type="Gene3D" id="2.60.40.1120">
    <property type="entry name" value="Carboxypeptidase-like, regulatory domain"/>
    <property type="match status" value="1"/>
</dbReference>
<sequence>MTRLTWFAALAAPVLIAAQGAPVLVTGRVTSGAGTPEAGVTVRIERLDVSTTTGIDGSYRLKLPGGYIPAGATLTITAARDGLKPGSASLRITPAPRLEQDFVLERTTAAD</sequence>
<organism evidence="2 3">
    <name type="scientific">Sphingomonas canadensis</name>
    <dbReference type="NCBI Taxonomy" id="1219257"/>
    <lineage>
        <taxon>Bacteria</taxon>
        <taxon>Pseudomonadati</taxon>
        <taxon>Pseudomonadota</taxon>
        <taxon>Alphaproteobacteria</taxon>
        <taxon>Sphingomonadales</taxon>
        <taxon>Sphingomonadaceae</taxon>
        <taxon>Sphingomonas</taxon>
    </lineage>
</organism>
<evidence type="ECO:0000256" key="1">
    <source>
        <dbReference type="SAM" id="SignalP"/>
    </source>
</evidence>
<keyword evidence="3" id="KW-1185">Reference proteome</keyword>
<dbReference type="InterPro" id="IPR008969">
    <property type="entry name" value="CarboxyPept-like_regulatory"/>
</dbReference>
<dbReference type="EMBL" id="JBHTJG010000001">
    <property type="protein sequence ID" value="MFD0945527.1"/>
    <property type="molecule type" value="Genomic_DNA"/>
</dbReference>
<gene>
    <name evidence="2" type="ORF">ACFQ1E_04155</name>
</gene>
<comment type="caution">
    <text evidence="2">The sequence shown here is derived from an EMBL/GenBank/DDBJ whole genome shotgun (WGS) entry which is preliminary data.</text>
</comment>
<dbReference type="SUPFAM" id="SSF49464">
    <property type="entry name" value="Carboxypeptidase regulatory domain-like"/>
    <property type="match status" value="1"/>
</dbReference>
<evidence type="ECO:0000313" key="3">
    <source>
        <dbReference type="Proteomes" id="UP001596977"/>
    </source>
</evidence>
<dbReference type="Pfam" id="PF13620">
    <property type="entry name" value="CarboxypepD_reg"/>
    <property type="match status" value="1"/>
</dbReference>
<protein>
    <submittedName>
        <fullName evidence="2">Carboxypeptidase-like regulatory domain-containing protein</fullName>
    </submittedName>
</protein>
<accession>A0ABW3H3T5</accession>
<reference evidence="3" key="1">
    <citation type="journal article" date="2019" name="Int. J. Syst. Evol. Microbiol.">
        <title>The Global Catalogue of Microorganisms (GCM) 10K type strain sequencing project: providing services to taxonomists for standard genome sequencing and annotation.</title>
        <authorList>
            <consortium name="The Broad Institute Genomics Platform"/>
            <consortium name="The Broad Institute Genome Sequencing Center for Infectious Disease"/>
            <person name="Wu L."/>
            <person name="Ma J."/>
        </authorList>
    </citation>
    <scope>NUCLEOTIDE SEQUENCE [LARGE SCALE GENOMIC DNA]</scope>
    <source>
        <strain evidence="3">CCUG 62982</strain>
    </source>
</reference>
<dbReference type="RefSeq" id="WP_264942234.1">
    <property type="nucleotide sequence ID" value="NZ_JAPDRA010000001.1"/>
</dbReference>
<feature type="chain" id="PRO_5047108416" evidence="1">
    <location>
        <begin position="18"/>
        <end position="111"/>
    </location>
</feature>
<keyword evidence="1" id="KW-0732">Signal</keyword>